<dbReference type="SUPFAM" id="SSF52540">
    <property type="entry name" value="P-loop containing nucleoside triphosphate hydrolases"/>
    <property type="match status" value="1"/>
</dbReference>
<keyword evidence="2" id="KW-1185">Reference proteome</keyword>
<organism evidence="1 2">
    <name type="scientific">Halorubrum saccharovorum</name>
    <dbReference type="NCBI Taxonomy" id="2248"/>
    <lineage>
        <taxon>Archaea</taxon>
        <taxon>Methanobacteriati</taxon>
        <taxon>Methanobacteriota</taxon>
        <taxon>Stenosarchaea group</taxon>
        <taxon>Halobacteria</taxon>
        <taxon>Halobacteriales</taxon>
        <taxon>Haloferacaceae</taxon>
        <taxon>Halorubrum</taxon>
    </lineage>
</organism>
<dbReference type="Gene3D" id="3.40.50.300">
    <property type="entry name" value="P-loop containing nucleotide triphosphate hydrolases"/>
    <property type="match status" value="1"/>
</dbReference>
<dbReference type="EMBL" id="JNFH02000146">
    <property type="protein sequence ID" value="KKF39035.1"/>
    <property type="molecule type" value="Genomic_DNA"/>
</dbReference>
<dbReference type="InterPro" id="IPR027417">
    <property type="entry name" value="P-loop_NTPase"/>
</dbReference>
<dbReference type="AlphaFoldDB" id="A0A0F8AX16"/>
<evidence type="ECO:0000313" key="2">
    <source>
        <dbReference type="Proteomes" id="UP000053331"/>
    </source>
</evidence>
<protein>
    <submittedName>
        <fullName evidence="1">HTR-like protein</fullName>
    </submittedName>
</protein>
<gene>
    <name evidence="1" type="ORF">FK85_31740</name>
</gene>
<dbReference type="RefSeq" id="WP_050027122.1">
    <property type="nucleotide sequence ID" value="NZ_JNFH02000146.1"/>
</dbReference>
<accession>A0A0F8AX16</accession>
<dbReference type="Proteomes" id="UP000053331">
    <property type="component" value="Unassembled WGS sequence"/>
</dbReference>
<name>A0A0F8AX16_9EURY</name>
<sequence length="278" mass="30581">MPSLPFGVARLDSILEGGAPPGNVVLLAGESGAGAREFLYTSAAMNALGRADAELFDLYYGDLPDDAELPEEVHYLSFTADTDALTREMGYTMADEIVDAAIDGIDFRDLSPEYFQLSPIPRDWYEDETASITELGDRGEYEDVLTAFGDYLSAHADDSLVCIDSVTDLVSMVDEDTEWSDVAMVMKGLKKAAYEWGGLILVLVNTDSLTDREFGALMDAAGGTLQFTWESGGSQRARTMFVREFRGVLSRLESENIVRFETEIHEGGFDISDVRKIR</sequence>
<evidence type="ECO:0000313" key="1">
    <source>
        <dbReference type="EMBL" id="KKF39035.1"/>
    </source>
</evidence>
<dbReference type="OrthoDB" id="337234at2157"/>
<reference evidence="1 2" key="1">
    <citation type="journal article" date="2015" name="Genome Announc.">
        <title>Draft genome sequence of a Halorubrum H3 strain isolated from the burlinskoye salt lake (Altai Krai, Russia).</title>
        <authorList>
            <person name="Rozanov A.S."/>
            <person name="Bryanskaya A.V."/>
            <person name="Malup T.K."/>
            <person name="Kotenko A.V."/>
            <person name="Peltek S.E."/>
        </authorList>
    </citation>
    <scope>NUCLEOTIDE SEQUENCE [LARGE SCALE GENOMIC DNA]</scope>
    <source>
        <strain evidence="1 2">H3</strain>
    </source>
</reference>
<proteinExistence type="predicted"/>
<comment type="caution">
    <text evidence="1">The sequence shown here is derived from an EMBL/GenBank/DDBJ whole genome shotgun (WGS) entry which is preliminary data.</text>
</comment>